<protein>
    <submittedName>
        <fullName evidence="1">Uncharacterized protein</fullName>
    </submittedName>
</protein>
<organism evidence="1 2">
    <name type="scientific">Marinifilum flexuosum</name>
    <dbReference type="NCBI Taxonomy" id="1117708"/>
    <lineage>
        <taxon>Bacteria</taxon>
        <taxon>Pseudomonadati</taxon>
        <taxon>Bacteroidota</taxon>
        <taxon>Bacteroidia</taxon>
        <taxon>Marinilabiliales</taxon>
        <taxon>Marinifilaceae</taxon>
    </lineage>
</organism>
<name>A0A419XA39_9BACT</name>
<accession>A0A419XA39</accession>
<reference evidence="1 2" key="1">
    <citation type="submission" date="2018-09" db="EMBL/GenBank/DDBJ databases">
        <title>Genomic Encyclopedia of Archaeal and Bacterial Type Strains, Phase II (KMG-II): from individual species to whole genera.</title>
        <authorList>
            <person name="Goeker M."/>
        </authorList>
    </citation>
    <scope>NUCLEOTIDE SEQUENCE [LARGE SCALE GENOMIC DNA]</scope>
    <source>
        <strain evidence="1 2">DSM 21950</strain>
    </source>
</reference>
<gene>
    <name evidence="1" type="ORF">BXY64_1460</name>
</gene>
<evidence type="ECO:0000313" key="1">
    <source>
        <dbReference type="EMBL" id="RKE04440.1"/>
    </source>
</evidence>
<dbReference type="EMBL" id="RAPQ01000008">
    <property type="protein sequence ID" value="RKE04440.1"/>
    <property type="molecule type" value="Genomic_DNA"/>
</dbReference>
<dbReference type="RefSeq" id="WP_120239216.1">
    <property type="nucleotide sequence ID" value="NZ_RAPQ01000008.1"/>
</dbReference>
<sequence length="483" mass="56289">MHMVFPIINSLLLRPLPPLIDGISIELIDFDFHLWERLPELEFSVLTVVGSGMELGSRKAHHKGLDFIIEPKGKAKIKGSIHKFFNDGDHNINRFTFENFKDAVGQLSVFGVNPENARLKSFEIGLNLDTSASKIETKTFLESVLYCRGAERSEMELNGKTGYGYAYKTTNATYKFYDKAEQSKVQSELLRVETKFTRMRAVENYGIYTLADLLDETKLSRLIADKFLKTIDETIFFEWDQIKTTRRLPAKYKSKFKDLRNPDWWIKDERSRKERHRNKLLLEKLINQYAKRNIKNILKGLISLEFTYFLRSKKGYEYTTFESLKNWNQTNNAQKKGTVTQRIVCADSTDQGEEKKEKRYCLTCGKDITHQKKGSKYCNDQRKCRDKAYNLKVSEKKKVKQTAKQKEILNLIKDLGTEFNLVRTTNPNRKKKKGVPGRKTSIIVDIGGKKRYFHGVAARFFLREFEKKTESLTNQHEHETDCT</sequence>
<proteinExistence type="predicted"/>
<evidence type="ECO:0000313" key="2">
    <source>
        <dbReference type="Proteomes" id="UP000284531"/>
    </source>
</evidence>
<dbReference type="OrthoDB" id="795069at2"/>
<dbReference type="Proteomes" id="UP000284531">
    <property type="component" value="Unassembled WGS sequence"/>
</dbReference>
<keyword evidence="2" id="KW-1185">Reference proteome</keyword>
<dbReference type="AlphaFoldDB" id="A0A419XA39"/>
<comment type="caution">
    <text evidence="1">The sequence shown here is derived from an EMBL/GenBank/DDBJ whole genome shotgun (WGS) entry which is preliminary data.</text>
</comment>